<dbReference type="InterPro" id="IPR027640">
    <property type="entry name" value="Kinesin-like_fam"/>
</dbReference>
<dbReference type="GO" id="GO:0005524">
    <property type="term" value="F:ATP binding"/>
    <property type="evidence" value="ECO:0007669"/>
    <property type="project" value="InterPro"/>
</dbReference>
<keyword evidence="5" id="KW-1185">Reference proteome</keyword>
<dbReference type="Gene3D" id="3.40.850.10">
    <property type="entry name" value="Kinesin motor domain"/>
    <property type="match status" value="1"/>
</dbReference>
<comment type="caution">
    <text evidence="4">The sequence shown here is derived from an EMBL/GenBank/DDBJ whole genome shotgun (WGS) entry which is preliminary data.</text>
</comment>
<evidence type="ECO:0000256" key="2">
    <source>
        <dbReference type="PROSITE-ProRule" id="PRU00283"/>
    </source>
</evidence>
<dbReference type="PROSITE" id="PS50067">
    <property type="entry name" value="KINESIN_MOTOR_2"/>
    <property type="match status" value="1"/>
</dbReference>
<comment type="caution">
    <text evidence="2">Lacks conserved residue(s) required for the propagation of feature annotation.</text>
</comment>
<evidence type="ECO:0000313" key="4">
    <source>
        <dbReference type="EMBL" id="CAK7345926.1"/>
    </source>
</evidence>
<dbReference type="InterPro" id="IPR036961">
    <property type="entry name" value="Kinesin_motor_dom_sf"/>
</dbReference>
<dbReference type="AlphaFoldDB" id="A0AAV1S3C0"/>
<organism evidence="4 5">
    <name type="scientific">Dovyalis caffra</name>
    <dbReference type="NCBI Taxonomy" id="77055"/>
    <lineage>
        <taxon>Eukaryota</taxon>
        <taxon>Viridiplantae</taxon>
        <taxon>Streptophyta</taxon>
        <taxon>Embryophyta</taxon>
        <taxon>Tracheophyta</taxon>
        <taxon>Spermatophyta</taxon>
        <taxon>Magnoliopsida</taxon>
        <taxon>eudicotyledons</taxon>
        <taxon>Gunneridae</taxon>
        <taxon>Pentapetalae</taxon>
        <taxon>rosids</taxon>
        <taxon>fabids</taxon>
        <taxon>Malpighiales</taxon>
        <taxon>Salicaceae</taxon>
        <taxon>Flacourtieae</taxon>
        <taxon>Dovyalis</taxon>
    </lineage>
</organism>
<sequence length="66" mass="7574">PADTNAEETLNPLKYANHACNIRNKEVVNCDPLLAQMRRVKSQIEQLQAKQSFYRGDATIPFNELR</sequence>
<protein>
    <recommendedName>
        <fullName evidence="3">Kinesin motor domain-containing protein</fullName>
    </recommendedName>
</protein>
<proteinExistence type="inferred from homology"/>
<dbReference type="GO" id="GO:0007018">
    <property type="term" value="P:microtubule-based movement"/>
    <property type="evidence" value="ECO:0007669"/>
    <property type="project" value="InterPro"/>
</dbReference>
<dbReference type="Proteomes" id="UP001314170">
    <property type="component" value="Unassembled WGS sequence"/>
</dbReference>
<dbReference type="PANTHER" id="PTHR47969:SF6">
    <property type="entry name" value="KINESIN-LIKE PROTEIN KIN-4C"/>
    <property type="match status" value="1"/>
</dbReference>
<gene>
    <name evidence="4" type="ORF">DCAF_LOCUS18589</name>
</gene>
<feature type="domain" description="Kinesin motor" evidence="3">
    <location>
        <begin position="1"/>
        <end position="22"/>
    </location>
</feature>
<dbReference type="GO" id="GO:0051231">
    <property type="term" value="P:spindle elongation"/>
    <property type="evidence" value="ECO:0007669"/>
    <property type="project" value="TreeGrafter"/>
</dbReference>
<dbReference type="InterPro" id="IPR027417">
    <property type="entry name" value="P-loop_NTPase"/>
</dbReference>
<evidence type="ECO:0000259" key="3">
    <source>
        <dbReference type="PROSITE" id="PS50067"/>
    </source>
</evidence>
<dbReference type="EMBL" id="CAWUPB010001173">
    <property type="protein sequence ID" value="CAK7345926.1"/>
    <property type="molecule type" value="Genomic_DNA"/>
</dbReference>
<reference evidence="4 5" key="1">
    <citation type="submission" date="2024-01" db="EMBL/GenBank/DDBJ databases">
        <authorList>
            <person name="Waweru B."/>
        </authorList>
    </citation>
    <scope>NUCLEOTIDE SEQUENCE [LARGE SCALE GENOMIC DNA]</scope>
</reference>
<dbReference type="GO" id="GO:0008017">
    <property type="term" value="F:microtubule binding"/>
    <property type="evidence" value="ECO:0007669"/>
    <property type="project" value="InterPro"/>
</dbReference>
<evidence type="ECO:0000256" key="1">
    <source>
        <dbReference type="ARBA" id="ARBA00023175"/>
    </source>
</evidence>
<comment type="similarity">
    <text evidence="2">Belongs to the TRAFAC class myosin-kinesin ATPase superfamily. Kinesin family.</text>
</comment>
<dbReference type="GO" id="GO:0005875">
    <property type="term" value="C:microtubule associated complex"/>
    <property type="evidence" value="ECO:0007669"/>
    <property type="project" value="TreeGrafter"/>
</dbReference>
<dbReference type="SUPFAM" id="SSF52540">
    <property type="entry name" value="P-loop containing nucleoside triphosphate hydrolases"/>
    <property type="match status" value="1"/>
</dbReference>
<dbReference type="PANTHER" id="PTHR47969">
    <property type="entry name" value="CHROMOSOME-ASSOCIATED KINESIN KIF4A-RELATED"/>
    <property type="match status" value="1"/>
</dbReference>
<dbReference type="GO" id="GO:0003777">
    <property type="term" value="F:microtubule motor activity"/>
    <property type="evidence" value="ECO:0007669"/>
    <property type="project" value="InterPro"/>
</dbReference>
<evidence type="ECO:0000313" key="5">
    <source>
        <dbReference type="Proteomes" id="UP001314170"/>
    </source>
</evidence>
<dbReference type="InterPro" id="IPR001752">
    <property type="entry name" value="Kinesin_motor_dom"/>
</dbReference>
<feature type="non-terminal residue" evidence="4">
    <location>
        <position position="66"/>
    </location>
</feature>
<feature type="non-terminal residue" evidence="4">
    <location>
        <position position="1"/>
    </location>
</feature>
<keyword evidence="1" id="KW-0505">Motor protein</keyword>
<dbReference type="GO" id="GO:0007052">
    <property type="term" value="P:mitotic spindle organization"/>
    <property type="evidence" value="ECO:0007669"/>
    <property type="project" value="TreeGrafter"/>
</dbReference>
<name>A0AAV1S3C0_9ROSI</name>
<accession>A0AAV1S3C0</accession>